<protein>
    <submittedName>
        <fullName evidence="1">Uncharacterized protein</fullName>
    </submittedName>
</protein>
<evidence type="ECO:0000313" key="2">
    <source>
        <dbReference type="Proteomes" id="UP000030664"/>
    </source>
</evidence>
<proteinExistence type="predicted"/>
<reference evidence="1 2" key="1">
    <citation type="submission" date="2014-09" db="EMBL/GenBank/DDBJ databases">
        <title>High-quality draft genome sequence of Kocuria marina SO9-6, an actinobacterium isolated from a copper mine.</title>
        <authorList>
            <person name="Castro D.B."/>
            <person name="Pereira L.B."/>
            <person name="Silva M.V."/>
            <person name="Silva B.P."/>
            <person name="Zanardi B.R."/>
            <person name="Carlos C."/>
            <person name="Belgini D.R."/>
            <person name="Limache E.G."/>
            <person name="Lacerda G.V."/>
            <person name="Nery M.B."/>
            <person name="Gomes M.B."/>
            <person name="Souza S."/>
            <person name="Silva T.M."/>
            <person name="Rodrigues V.D."/>
            <person name="Paulino L.C."/>
            <person name="Vicentini R."/>
            <person name="Ferraz L.F."/>
            <person name="Ottoboni L.M."/>
        </authorList>
    </citation>
    <scope>NUCLEOTIDE SEQUENCE [LARGE SCALE GENOMIC DNA]</scope>
    <source>
        <strain evidence="1 2">SO9-6</strain>
    </source>
</reference>
<dbReference type="Proteomes" id="UP000030664">
    <property type="component" value="Unassembled WGS sequence"/>
</dbReference>
<evidence type="ECO:0000313" key="1">
    <source>
        <dbReference type="EMBL" id="KHE74263.1"/>
    </source>
</evidence>
<organism evidence="1 2">
    <name type="scientific">Kocuria marina</name>
    <dbReference type="NCBI Taxonomy" id="223184"/>
    <lineage>
        <taxon>Bacteria</taxon>
        <taxon>Bacillati</taxon>
        <taxon>Actinomycetota</taxon>
        <taxon>Actinomycetes</taxon>
        <taxon>Micrococcales</taxon>
        <taxon>Micrococcaceae</taxon>
        <taxon>Kocuria</taxon>
    </lineage>
</organism>
<sequence length="74" mass="8260">MPSAVACSSGPLISWAMPRVMSFHGAEVAWYVFWQERNSSRSSGVAIPVALKKSSYWRIRWARDLSDSPLGAMQ</sequence>
<comment type="caution">
    <text evidence="1">The sequence shown here is derived from an EMBL/GenBank/DDBJ whole genome shotgun (WGS) entry which is preliminary data.</text>
</comment>
<name>A0A0B0DA22_9MICC</name>
<dbReference type="AlphaFoldDB" id="A0A0B0DA22"/>
<dbReference type="EMBL" id="JROM01000022">
    <property type="protein sequence ID" value="KHE74263.1"/>
    <property type="molecule type" value="Genomic_DNA"/>
</dbReference>
<gene>
    <name evidence="1" type="ORF">AS25_07720</name>
</gene>
<accession>A0A0B0DA22</accession>